<dbReference type="InterPro" id="IPR015915">
    <property type="entry name" value="Kelch-typ_b-propeller"/>
</dbReference>
<evidence type="ECO:0000313" key="12">
    <source>
        <dbReference type="EMBL" id="HJA06796.1"/>
    </source>
</evidence>
<name>A0A9D2KJM6_9FIRM</name>
<dbReference type="EMBL" id="DXAK01000034">
    <property type="protein sequence ID" value="HJA06796.1"/>
    <property type="molecule type" value="Genomic_DNA"/>
</dbReference>
<evidence type="ECO:0000256" key="5">
    <source>
        <dbReference type="PIRSR" id="PIRSR615500-1"/>
    </source>
</evidence>
<dbReference type="PANTHER" id="PTHR43806">
    <property type="entry name" value="PEPTIDASE S8"/>
    <property type="match status" value="1"/>
</dbReference>
<feature type="transmembrane region" description="Helical" evidence="9">
    <location>
        <begin position="1106"/>
        <end position="1130"/>
    </location>
</feature>
<feature type="region of interest" description="Disordered" evidence="8">
    <location>
        <begin position="340"/>
        <end position="359"/>
    </location>
</feature>
<keyword evidence="9" id="KW-1133">Transmembrane helix</keyword>
<evidence type="ECO:0000259" key="11">
    <source>
        <dbReference type="Pfam" id="PF00082"/>
    </source>
</evidence>
<keyword evidence="3 6" id="KW-0378">Hydrolase</keyword>
<dbReference type="PROSITE" id="PS00138">
    <property type="entry name" value="SUBTILASE_SER"/>
    <property type="match status" value="1"/>
</dbReference>
<evidence type="ECO:0000256" key="8">
    <source>
        <dbReference type="SAM" id="MobiDB-lite"/>
    </source>
</evidence>
<evidence type="ECO:0000256" key="10">
    <source>
        <dbReference type="SAM" id="SignalP"/>
    </source>
</evidence>
<feature type="compositionally biased region" description="Basic and acidic residues" evidence="8">
    <location>
        <begin position="1075"/>
        <end position="1100"/>
    </location>
</feature>
<evidence type="ECO:0000256" key="9">
    <source>
        <dbReference type="SAM" id="Phobius"/>
    </source>
</evidence>
<comment type="caution">
    <text evidence="12">The sequence shown here is derived from an EMBL/GenBank/DDBJ whole genome shotgun (WGS) entry which is preliminary data.</text>
</comment>
<evidence type="ECO:0000256" key="4">
    <source>
        <dbReference type="ARBA" id="ARBA00022825"/>
    </source>
</evidence>
<sequence length="1135" mass="120484">MKVQKKWLGLILTLLLSFHAALPAIAVGAEGTGDASAQADAQSETGETQEEYAEGRAIIKVSGEFFQKRAKRTASSFVYETLMELDSGSENGTKFRSASPAGDSIVLVQSDSMSTEELIQMLEEQPGVEYAEPDYVIGAYSGQYASSANEPGGVYFGWQWYLQSREEAVGSTNVPYIWDENSGSPVHSTGTGNAVVAVLDSGIDYTNPDLAPNMWDDGNGFCGYDFSLSAESPEGDTDPMDVYGHGTHVAGIIGACGQGVSGMNPNIKLAALKVLGDDGSGLISAGIKAYDYICRHKEAGVNIVAANNSWGGHGPSKALEEAVDHAGQLGIISVMASGNEGQDNDASIQPPESGNPLASLTVNASDREGMAAPFSNFGQINTDLYAPGADIFSTYPVAKGIAYPVFPSGDANPAVVYNAEMSSVEEGSVEPVEESVSAQSGSVTLSLPSAEEPVLQWETTAGAVGDTLGIQWMLGDMSAFKDGANYLGLTLGVTDEINSERGRLIKIQVLVNGESGPVWADVSTADTSVEYGTPGPVTVSLMELEDSVIWEDFQIRILRTATQLDLEQTLAFRLEGMLLAEETVAYRFLSGTSMAAPMVTGAIALLSDAYGVSSIEDPEEQSQAMYEIRARLAGGVTRTEEMTDTCVSGGYLDLEKAVTSPYPVLDELVQEGSRGVLKGYFFGGEGTLTMDGEYLDVSEWTDTQITFTLPAGTAEGMHVFCVTDTETAADGSQYGQDHFQTEAVSPSAGGELFEKLSSPDLTQLGVELSFEQVNPVSVASVNGKVHVASDEFKSLSDAGEIRVLLAYDTASGIWSKAELPFIGADKLIQIASAGEKLYILENAETGVLVVHSYDPLSGDTEVLSEINAGEPFYNSGFICDGSSLWIVGGARTVDEETQEPIARVFSVNIENGMYRELPSLNVARSNPALGFAEGKLIVAGGENPDGQWESTTQIWDGAAWTQGSSFPEVYDNQVNMAASGTFGGKMIVSGMLSDRDHTGDTWVYDAQGDVWTMQPQKLDDTKVLWPGGIVSGDYFYVFGLTNVGNDIEYKFYRLKVQETTPGGGDTDPETPPSDTDEKTPSSDTDKKNPQSGKEEKAVKTGDSDNAVAILLLLLAVSAAVAGSAFGAILYRKGTR</sequence>
<feature type="active site" description="Charge relay system" evidence="5 6">
    <location>
        <position position="245"/>
    </location>
</feature>
<evidence type="ECO:0000256" key="3">
    <source>
        <dbReference type="ARBA" id="ARBA00022801"/>
    </source>
</evidence>
<dbReference type="Pfam" id="PF00082">
    <property type="entry name" value="Peptidase_S8"/>
    <property type="match status" value="1"/>
</dbReference>
<dbReference type="InterPro" id="IPR022398">
    <property type="entry name" value="Peptidase_S8_His-AS"/>
</dbReference>
<protein>
    <submittedName>
        <fullName evidence="12">S8 family serine peptidase</fullName>
    </submittedName>
</protein>
<dbReference type="InterPro" id="IPR000209">
    <property type="entry name" value="Peptidase_S8/S53_dom"/>
</dbReference>
<keyword evidence="2 6" id="KW-0645">Protease</keyword>
<feature type="domain" description="Peptidase S8/S53" evidence="11">
    <location>
        <begin position="193"/>
        <end position="399"/>
    </location>
</feature>
<dbReference type="GO" id="GO:0004252">
    <property type="term" value="F:serine-type endopeptidase activity"/>
    <property type="evidence" value="ECO:0007669"/>
    <property type="project" value="UniProtKB-UniRule"/>
</dbReference>
<dbReference type="PRINTS" id="PR00723">
    <property type="entry name" value="SUBTILISIN"/>
</dbReference>
<dbReference type="InterPro" id="IPR013783">
    <property type="entry name" value="Ig-like_fold"/>
</dbReference>
<feature type="region of interest" description="Disordered" evidence="8">
    <location>
        <begin position="1059"/>
        <end position="1100"/>
    </location>
</feature>
<dbReference type="PROSITE" id="PS51892">
    <property type="entry name" value="SUBTILASE"/>
    <property type="match status" value="1"/>
</dbReference>
<gene>
    <name evidence="12" type="ORF">H9798_06625</name>
</gene>
<accession>A0A9D2KJM6</accession>
<evidence type="ECO:0000313" key="13">
    <source>
        <dbReference type="Proteomes" id="UP000824223"/>
    </source>
</evidence>
<reference evidence="12" key="1">
    <citation type="journal article" date="2021" name="PeerJ">
        <title>Extensive microbial diversity within the chicken gut microbiome revealed by metagenomics and culture.</title>
        <authorList>
            <person name="Gilroy R."/>
            <person name="Ravi A."/>
            <person name="Getino M."/>
            <person name="Pursley I."/>
            <person name="Horton D.L."/>
            <person name="Alikhan N.F."/>
            <person name="Baker D."/>
            <person name="Gharbi K."/>
            <person name="Hall N."/>
            <person name="Watson M."/>
            <person name="Adriaenssens E.M."/>
            <person name="Foster-Nyarko E."/>
            <person name="Jarju S."/>
            <person name="Secka A."/>
            <person name="Antonio M."/>
            <person name="Oren A."/>
            <person name="Chaudhuri R.R."/>
            <person name="La Ragione R."/>
            <person name="Hildebrand F."/>
            <person name="Pallen M.J."/>
        </authorList>
    </citation>
    <scope>NUCLEOTIDE SEQUENCE</scope>
    <source>
        <strain evidence="12">ChiSjej2B20-11307</strain>
    </source>
</reference>
<feature type="signal peptide" evidence="10">
    <location>
        <begin position="1"/>
        <end position="26"/>
    </location>
</feature>
<dbReference type="SUPFAM" id="SSF117281">
    <property type="entry name" value="Kelch motif"/>
    <property type="match status" value="1"/>
</dbReference>
<dbReference type="GO" id="GO:0006508">
    <property type="term" value="P:proteolysis"/>
    <property type="evidence" value="ECO:0007669"/>
    <property type="project" value="UniProtKB-KW"/>
</dbReference>
<evidence type="ECO:0000256" key="6">
    <source>
        <dbReference type="PROSITE-ProRule" id="PRU01240"/>
    </source>
</evidence>
<dbReference type="InterPro" id="IPR023827">
    <property type="entry name" value="Peptidase_S8_Asp-AS"/>
</dbReference>
<dbReference type="Gene3D" id="2.120.10.80">
    <property type="entry name" value="Kelch-type beta propeller"/>
    <property type="match status" value="1"/>
</dbReference>
<dbReference type="InterPro" id="IPR015500">
    <property type="entry name" value="Peptidase_S8_subtilisin-rel"/>
</dbReference>
<reference evidence="12" key="2">
    <citation type="submission" date="2021-04" db="EMBL/GenBank/DDBJ databases">
        <authorList>
            <person name="Gilroy R."/>
        </authorList>
    </citation>
    <scope>NUCLEOTIDE SEQUENCE</scope>
    <source>
        <strain evidence="12">ChiSjej2B20-11307</strain>
    </source>
</reference>
<proteinExistence type="inferred from homology"/>
<dbReference type="InterPro" id="IPR050131">
    <property type="entry name" value="Peptidase_S8_subtilisin-like"/>
</dbReference>
<feature type="chain" id="PRO_5039688303" evidence="10">
    <location>
        <begin position="27"/>
        <end position="1135"/>
    </location>
</feature>
<evidence type="ECO:0000256" key="1">
    <source>
        <dbReference type="ARBA" id="ARBA00011073"/>
    </source>
</evidence>
<dbReference type="Proteomes" id="UP000824223">
    <property type="component" value="Unassembled WGS sequence"/>
</dbReference>
<keyword evidence="10" id="KW-0732">Signal</keyword>
<dbReference type="Gene3D" id="3.40.50.200">
    <property type="entry name" value="Peptidase S8/S53 domain"/>
    <property type="match status" value="2"/>
</dbReference>
<dbReference type="InterPro" id="IPR023828">
    <property type="entry name" value="Peptidase_S8_Ser-AS"/>
</dbReference>
<keyword evidence="4 6" id="KW-0720">Serine protease</keyword>
<dbReference type="PANTHER" id="PTHR43806:SF11">
    <property type="entry name" value="CEREVISIN-RELATED"/>
    <property type="match status" value="1"/>
</dbReference>
<keyword evidence="9" id="KW-0812">Transmembrane</keyword>
<organism evidence="12 13">
    <name type="scientific">Candidatus Mediterraneibacter pullicola</name>
    <dbReference type="NCBI Taxonomy" id="2838682"/>
    <lineage>
        <taxon>Bacteria</taxon>
        <taxon>Bacillati</taxon>
        <taxon>Bacillota</taxon>
        <taxon>Clostridia</taxon>
        <taxon>Lachnospirales</taxon>
        <taxon>Lachnospiraceae</taxon>
        <taxon>Mediterraneibacter</taxon>
    </lineage>
</organism>
<dbReference type="AlphaFoldDB" id="A0A9D2KJM6"/>
<feature type="active site" description="Charge relay system" evidence="5 6">
    <location>
        <position position="593"/>
    </location>
</feature>
<feature type="active site" description="Charge relay system" evidence="5 6">
    <location>
        <position position="200"/>
    </location>
</feature>
<evidence type="ECO:0000256" key="7">
    <source>
        <dbReference type="RuleBase" id="RU003355"/>
    </source>
</evidence>
<dbReference type="PROSITE" id="PS00136">
    <property type="entry name" value="SUBTILASE_ASP"/>
    <property type="match status" value="1"/>
</dbReference>
<keyword evidence="9" id="KW-0472">Membrane</keyword>
<evidence type="ECO:0000256" key="2">
    <source>
        <dbReference type="ARBA" id="ARBA00022670"/>
    </source>
</evidence>
<comment type="similarity">
    <text evidence="1 6 7">Belongs to the peptidase S8 family.</text>
</comment>
<dbReference type="SUPFAM" id="SSF52743">
    <property type="entry name" value="Subtilisin-like"/>
    <property type="match status" value="1"/>
</dbReference>
<dbReference type="PROSITE" id="PS00137">
    <property type="entry name" value="SUBTILASE_HIS"/>
    <property type="match status" value="1"/>
</dbReference>
<dbReference type="InterPro" id="IPR036852">
    <property type="entry name" value="Peptidase_S8/S53_dom_sf"/>
</dbReference>
<dbReference type="Gene3D" id="2.60.40.10">
    <property type="entry name" value="Immunoglobulins"/>
    <property type="match status" value="1"/>
</dbReference>